<evidence type="ECO:0000313" key="1">
    <source>
        <dbReference type="EMBL" id="CAI9273588.1"/>
    </source>
</evidence>
<organism evidence="1 2">
    <name type="scientific">Lactuca saligna</name>
    <name type="common">Willowleaf lettuce</name>
    <dbReference type="NCBI Taxonomy" id="75948"/>
    <lineage>
        <taxon>Eukaryota</taxon>
        <taxon>Viridiplantae</taxon>
        <taxon>Streptophyta</taxon>
        <taxon>Embryophyta</taxon>
        <taxon>Tracheophyta</taxon>
        <taxon>Spermatophyta</taxon>
        <taxon>Magnoliopsida</taxon>
        <taxon>eudicotyledons</taxon>
        <taxon>Gunneridae</taxon>
        <taxon>Pentapetalae</taxon>
        <taxon>asterids</taxon>
        <taxon>campanulids</taxon>
        <taxon>Asterales</taxon>
        <taxon>Asteraceae</taxon>
        <taxon>Cichorioideae</taxon>
        <taxon>Cichorieae</taxon>
        <taxon>Lactucinae</taxon>
        <taxon>Lactuca</taxon>
    </lineage>
</organism>
<proteinExistence type="predicted"/>
<reference evidence="1" key="1">
    <citation type="submission" date="2023-04" db="EMBL/GenBank/DDBJ databases">
        <authorList>
            <person name="Vijverberg K."/>
            <person name="Xiong W."/>
            <person name="Schranz E."/>
        </authorList>
    </citation>
    <scope>NUCLEOTIDE SEQUENCE</scope>
</reference>
<evidence type="ECO:0000313" key="2">
    <source>
        <dbReference type="Proteomes" id="UP001177003"/>
    </source>
</evidence>
<gene>
    <name evidence="1" type="ORF">LSALG_LOCUS13725</name>
</gene>
<dbReference type="EMBL" id="OX465078">
    <property type="protein sequence ID" value="CAI9273588.1"/>
    <property type="molecule type" value="Genomic_DNA"/>
</dbReference>
<dbReference type="Proteomes" id="UP001177003">
    <property type="component" value="Chromosome 2"/>
</dbReference>
<protein>
    <submittedName>
        <fullName evidence="1">Uncharacterized protein</fullName>
    </submittedName>
</protein>
<keyword evidence="2" id="KW-1185">Reference proteome</keyword>
<sequence>MPSLKVLVVSKVVVAKGVPPSIHPEHMSFNRDRWALTLKVSCPFGYPFVPDGSFCTNASFGRLGATCGGTLVLIRIHGMMFLKQKGLSWFDFSAITNDPMATTYWALRNNRNAVVAEVVLQTHHIADSGGDPDNIDWIAIFENVLGTRRRHDVDVNTFIQNPTFVTTIGDIIHSFKNQVNEENNDAKDDGEDEDN</sequence>
<name>A0AA35YGQ7_LACSI</name>
<dbReference type="AlphaFoldDB" id="A0AA35YGQ7"/>
<accession>A0AA35YGQ7</accession>